<dbReference type="Pfam" id="PF00367">
    <property type="entry name" value="PTS_EIIB"/>
    <property type="match status" value="1"/>
</dbReference>
<dbReference type="InterPro" id="IPR050429">
    <property type="entry name" value="PTS_Glucose_EIICBA"/>
</dbReference>
<gene>
    <name evidence="8" type="ORF">SYYSPA8_04390</name>
</gene>
<sequence length="77" mass="7921">MATKAEKIVAGLGGIDNIVEVEGCITRLRTEVENADLVDEAALKAAGAHGVVRMGTAVQVVIGTDADPIAGEIEDMM</sequence>
<accession>A0ABQ5NT17</accession>
<evidence type="ECO:0000256" key="3">
    <source>
        <dbReference type="ARBA" id="ARBA00022679"/>
    </source>
</evidence>
<keyword evidence="1" id="KW-0813">Transport</keyword>
<dbReference type="SUPFAM" id="SSF55604">
    <property type="entry name" value="Glucose permease domain IIB"/>
    <property type="match status" value="1"/>
</dbReference>
<feature type="domain" description="PTS EIIB type-1" evidence="7">
    <location>
        <begin position="2"/>
        <end position="77"/>
    </location>
</feature>
<dbReference type="Proteomes" id="UP001291653">
    <property type="component" value="Unassembled WGS sequence"/>
</dbReference>
<reference evidence="8 9" key="1">
    <citation type="submission" date="2022-10" db="EMBL/GenBank/DDBJ databases">
        <title>Draft genome sequence of Streptomyces sp. YSPA8.</title>
        <authorList>
            <person name="Moriuchi R."/>
            <person name="Dohra H."/>
            <person name="Yamamura H."/>
            <person name="Kodani S."/>
        </authorList>
    </citation>
    <scope>NUCLEOTIDE SEQUENCE [LARGE SCALE GENOMIC DNA]</scope>
    <source>
        <strain evidence="8 9">YSPA8</strain>
    </source>
</reference>
<protein>
    <submittedName>
        <fullName evidence="8">PTS glucose/sucrose transporter subunit IIB</fullName>
    </submittedName>
</protein>
<keyword evidence="2" id="KW-0762">Sugar transport</keyword>
<evidence type="ECO:0000256" key="5">
    <source>
        <dbReference type="ARBA" id="ARBA00022777"/>
    </source>
</evidence>
<dbReference type="CDD" id="cd00212">
    <property type="entry name" value="PTS_IIB_glc"/>
    <property type="match status" value="1"/>
</dbReference>
<dbReference type="InterPro" id="IPR036878">
    <property type="entry name" value="Glu_permease_IIB"/>
</dbReference>
<evidence type="ECO:0000259" key="7">
    <source>
        <dbReference type="PROSITE" id="PS51098"/>
    </source>
</evidence>
<feature type="active site" description="Phosphocysteine intermediate; for EIIB activity" evidence="6">
    <location>
        <position position="24"/>
    </location>
</feature>
<evidence type="ECO:0000256" key="1">
    <source>
        <dbReference type="ARBA" id="ARBA00022448"/>
    </source>
</evidence>
<evidence type="ECO:0000256" key="2">
    <source>
        <dbReference type="ARBA" id="ARBA00022597"/>
    </source>
</evidence>
<dbReference type="PANTHER" id="PTHR30009:SF4">
    <property type="entry name" value="PTS SYSTEM N-ACETYLGLUCOSAMINE-SPECIFIC EIICBA COMPONENT"/>
    <property type="match status" value="1"/>
</dbReference>
<proteinExistence type="predicted"/>
<keyword evidence="4" id="KW-0598">Phosphotransferase system</keyword>
<keyword evidence="5" id="KW-0418">Kinase</keyword>
<dbReference type="PANTHER" id="PTHR30009">
    <property type="entry name" value="CYTOCHROME C-TYPE SYNTHESIS PROTEIN AND PTS TRANSMEMBRANE COMPONENT"/>
    <property type="match status" value="1"/>
</dbReference>
<dbReference type="InterPro" id="IPR001996">
    <property type="entry name" value="PTS_IIB_1"/>
</dbReference>
<name>A0ABQ5NT17_9ACTN</name>
<comment type="caution">
    <text evidence="8">The sequence shown here is derived from an EMBL/GenBank/DDBJ whole genome shotgun (WGS) entry which is preliminary data.</text>
</comment>
<dbReference type="Gene3D" id="3.30.1360.60">
    <property type="entry name" value="Glucose permease domain IIB"/>
    <property type="match status" value="1"/>
</dbReference>
<dbReference type="InterPro" id="IPR018113">
    <property type="entry name" value="PTrfase_EIIB_Cys"/>
</dbReference>
<dbReference type="RefSeq" id="WP_323445611.1">
    <property type="nucleotide sequence ID" value="NZ_BSBI01000002.1"/>
</dbReference>
<evidence type="ECO:0000256" key="4">
    <source>
        <dbReference type="ARBA" id="ARBA00022683"/>
    </source>
</evidence>
<keyword evidence="3" id="KW-0808">Transferase</keyword>
<organism evidence="8 9">
    <name type="scientific">Streptomyces yaizuensis</name>
    <dbReference type="NCBI Taxonomy" id="2989713"/>
    <lineage>
        <taxon>Bacteria</taxon>
        <taxon>Bacillati</taxon>
        <taxon>Actinomycetota</taxon>
        <taxon>Actinomycetes</taxon>
        <taxon>Kitasatosporales</taxon>
        <taxon>Streptomycetaceae</taxon>
        <taxon>Streptomyces</taxon>
    </lineage>
</organism>
<dbReference type="PROSITE" id="PS51098">
    <property type="entry name" value="PTS_EIIB_TYPE_1"/>
    <property type="match status" value="1"/>
</dbReference>
<evidence type="ECO:0000313" key="9">
    <source>
        <dbReference type="Proteomes" id="UP001291653"/>
    </source>
</evidence>
<evidence type="ECO:0000256" key="6">
    <source>
        <dbReference type="PROSITE-ProRule" id="PRU00421"/>
    </source>
</evidence>
<dbReference type="EMBL" id="BSBI01000002">
    <property type="protein sequence ID" value="GLF93497.1"/>
    <property type="molecule type" value="Genomic_DNA"/>
</dbReference>
<keyword evidence="9" id="KW-1185">Reference proteome</keyword>
<evidence type="ECO:0000313" key="8">
    <source>
        <dbReference type="EMBL" id="GLF93497.1"/>
    </source>
</evidence>
<dbReference type="NCBIfam" id="TIGR00826">
    <property type="entry name" value="EIIB_glc"/>
    <property type="match status" value="1"/>
</dbReference>